<dbReference type="Gene3D" id="2.60.40.10">
    <property type="entry name" value="Immunoglobulins"/>
    <property type="match status" value="1"/>
</dbReference>
<dbReference type="PANTHER" id="PTHR20859">
    <property type="entry name" value="INTERFERON/INTERLEUKIN RECEPTOR"/>
    <property type="match status" value="1"/>
</dbReference>
<evidence type="ECO:0000313" key="4">
    <source>
        <dbReference type="RefSeq" id="XP_030876206.1"/>
    </source>
</evidence>
<name>A0A7F8Q6Q0_LEPWE</name>
<dbReference type="OrthoDB" id="8947665at2759"/>
<dbReference type="SUPFAM" id="SSF49265">
    <property type="entry name" value="Fibronectin type III"/>
    <property type="match status" value="1"/>
</dbReference>
<dbReference type="InterPro" id="IPR013783">
    <property type="entry name" value="Ig-like_fold"/>
</dbReference>
<organism evidence="3 4">
    <name type="scientific">Leptonychotes weddellii</name>
    <name type="common">Weddell seal</name>
    <name type="synonym">Otaria weddellii</name>
    <dbReference type="NCBI Taxonomy" id="9713"/>
    <lineage>
        <taxon>Eukaryota</taxon>
        <taxon>Metazoa</taxon>
        <taxon>Chordata</taxon>
        <taxon>Craniata</taxon>
        <taxon>Vertebrata</taxon>
        <taxon>Euteleostomi</taxon>
        <taxon>Mammalia</taxon>
        <taxon>Eutheria</taxon>
        <taxon>Laurasiatheria</taxon>
        <taxon>Carnivora</taxon>
        <taxon>Caniformia</taxon>
        <taxon>Pinnipedia</taxon>
        <taxon>Phocidae</taxon>
        <taxon>Monachinae</taxon>
        <taxon>Lobodontini</taxon>
        <taxon>Leptonychotes</taxon>
    </lineage>
</organism>
<dbReference type="GeneID" id="102734936"/>
<proteinExistence type="predicted"/>
<evidence type="ECO:0000313" key="3">
    <source>
        <dbReference type="Proteomes" id="UP000245341"/>
    </source>
</evidence>
<dbReference type="GO" id="GO:0042018">
    <property type="term" value="F:interleukin-22 receptor activity"/>
    <property type="evidence" value="ECO:0007669"/>
    <property type="project" value="TreeGrafter"/>
</dbReference>
<dbReference type="Pfam" id="PF01108">
    <property type="entry name" value="Tissue_fac"/>
    <property type="match status" value="1"/>
</dbReference>
<dbReference type="FunFam" id="2.60.40.10:FF:001156">
    <property type="entry name" value="Interferon alpha/beta receptor 2"/>
    <property type="match status" value="1"/>
</dbReference>
<accession>A0A7F8Q6Q0</accession>
<protein>
    <submittedName>
        <fullName evidence="4">Interferon alpha/beta receptor 2 isoform X1</fullName>
    </submittedName>
</protein>
<reference evidence="4" key="1">
    <citation type="submission" date="2025-08" db="UniProtKB">
        <authorList>
            <consortium name="RefSeq"/>
        </authorList>
    </citation>
    <scope>IDENTIFICATION</scope>
    <source>
        <tissue evidence="4">Liver</tissue>
    </source>
</reference>
<feature type="domain" description="Fibronectin type-III" evidence="2">
    <location>
        <begin position="17"/>
        <end position="119"/>
    </location>
</feature>
<keyword evidence="4" id="KW-0675">Receptor</keyword>
<feature type="signal peptide" evidence="1">
    <location>
        <begin position="1"/>
        <end position="29"/>
    </location>
</feature>
<sequence>MLWSQNASPIRSQNLCLVVCISLVFGALSSLPDLSDKSCTFKVTLHNFRVILSWELKNHSIVPDHYTLQYTVISRPDHVKIVEHCSNITASFCDLTDLWEVLPETYAITVDGFRGNTTLVTCFIDFFLATQSEWISVYHLQQQQQQQHQVHQYLLCYEIERSAKGVSDSGLGAPPDPATFLALKYLLCFSEPQFSYPKGGMMVCTLQRIPLCLSEAGIPAAVATTFWYISEADRK</sequence>
<dbReference type="InterPro" id="IPR003961">
    <property type="entry name" value="FN3_dom"/>
</dbReference>
<evidence type="ECO:0000256" key="1">
    <source>
        <dbReference type="SAM" id="SignalP"/>
    </source>
</evidence>
<dbReference type="AlphaFoldDB" id="A0A7F8Q6Q0"/>
<dbReference type="Proteomes" id="UP000245341">
    <property type="component" value="Unplaced"/>
</dbReference>
<keyword evidence="1" id="KW-0732">Signal</keyword>
<keyword evidence="3" id="KW-1185">Reference proteome</keyword>
<gene>
    <name evidence="4" type="primary">LOC102734936</name>
</gene>
<evidence type="ECO:0000259" key="2">
    <source>
        <dbReference type="Pfam" id="PF01108"/>
    </source>
</evidence>
<dbReference type="RefSeq" id="XP_030876206.1">
    <property type="nucleotide sequence ID" value="XM_031020346.1"/>
</dbReference>
<dbReference type="InterPro" id="IPR036116">
    <property type="entry name" value="FN3_sf"/>
</dbReference>
<dbReference type="InterPro" id="IPR050650">
    <property type="entry name" value="Type-II_Cytokine-TF_Rcpt"/>
</dbReference>
<dbReference type="GO" id="GO:0005886">
    <property type="term" value="C:plasma membrane"/>
    <property type="evidence" value="ECO:0007669"/>
    <property type="project" value="TreeGrafter"/>
</dbReference>
<dbReference type="KEGG" id="lww:102734936"/>
<feature type="chain" id="PRO_5028911418" evidence="1">
    <location>
        <begin position="30"/>
        <end position="235"/>
    </location>
</feature>
<dbReference type="PANTHER" id="PTHR20859:SF84">
    <property type="entry name" value="INTERFERON ALPHA_BETA RECEPTOR 2"/>
    <property type="match status" value="1"/>
</dbReference>
<dbReference type="GO" id="GO:0004905">
    <property type="term" value="F:type I interferon receptor activity"/>
    <property type="evidence" value="ECO:0007669"/>
    <property type="project" value="TreeGrafter"/>
</dbReference>